<keyword evidence="1" id="KW-0732">Signal</keyword>
<evidence type="ECO:0000313" key="3">
    <source>
        <dbReference type="EMBL" id="GGZ25619.1"/>
    </source>
</evidence>
<accession>A0A918UPY3</accession>
<proteinExistence type="predicted"/>
<dbReference type="InterPro" id="IPR032260">
    <property type="entry name" value="DUF5060"/>
</dbReference>
<dbReference type="Gene3D" id="2.60.40.10">
    <property type="entry name" value="Immunoglobulins"/>
    <property type="match status" value="1"/>
</dbReference>
<dbReference type="Gene3D" id="3.20.20.80">
    <property type="entry name" value="Glycosidases"/>
    <property type="match status" value="1"/>
</dbReference>
<feature type="chain" id="PRO_5037938885" description="DUF5060 domain-containing protein" evidence="1">
    <location>
        <begin position="21"/>
        <end position="605"/>
    </location>
</feature>
<dbReference type="AlphaFoldDB" id="A0A918UPY3"/>
<comment type="caution">
    <text evidence="3">The sequence shown here is derived from an EMBL/GenBank/DDBJ whole genome shotgun (WGS) entry which is preliminary data.</text>
</comment>
<feature type="signal peptide" evidence="1">
    <location>
        <begin position="1"/>
        <end position="20"/>
    </location>
</feature>
<sequence>MKLRIYVVMIAAMLMSCTKAPEISGELKVWHKVTLTFTGPESSETASPNPFADYRLDVTFSQGEKSFKVPGYFAADGNAAITSASEGDKWRVHFSPDAPGNWEYQVSFKKGKDIAVVDGEGESAGFMDGEKGSFEVAESDKSGADLRAHGRLKYVGEHYLQFSQSGNYFVKFGVDAPENLLAYYELDNTPNVGERLKKWEDHAQDYHEDAKPYLWGADQQKGKNILGAINYLHTKGLNAFSFLTFNVDGDDRNVFPHLLKVDLAEYENFAKEKKNPKVWENQVIHDRFDVSKMDQWEQIFSYGDMKGMFLHFKTQENENDQKMDGGSLGRERKLYYRELIARYSHHLALNWNLGEEDTNTLQEVRDFASYFADNDPYKNIAVVHTFPNDHDKYYQPLVDQKTDVLGFSVQTNKPDFSRVHEVTNKWVKASSASGRKLVVAVDEPGDAVHSLVPDTDNPDHDNARINALWGTLMAGGYGVEWYFGYKHAHSDLTCESWRSRELFWDQGKVAMDFFNNNDLPLIYMENMDEMTAAENDYVFGKTGEIYLVYLKEKGTVQIDLPDVGYRSLWLNPKTGDQINGEGETSIEELEMDSPFEQDALLYLYK</sequence>
<reference evidence="3" key="1">
    <citation type="journal article" date="2014" name="Int. J. Syst. Evol. Microbiol.">
        <title>Complete genome sequence of Corynebacterium casei LMG S-19264T (=DSM 44701T), isolated from a smear-ripened cheese.</title>
        <authorList>
            <consortium name="US DOE Joint Genome Institute (JGI-PGF)"/>
            <person name="Walter F."/>
            <person name="Albersmeier A."/>
            <person name="Kalinowski J."/>
            <person name="Ruckert C."/>
        </authorList>
    </citation>
    <scope>NUCLEOTIDE SEQUENCE</scope>
    <source>
        <strain evidence="3">KCTC 12368</strain>
    </source>
</reference>
<feature type="domain" description="DUF5060" evidence="2">
    <location>
        <begin position="27"/>
        <end position="109"/>
    </location>
</feature>
<evidence type="ECO:0000259" key="2">
    <source>
        <dbReference type="Pfam" id="PF16586"/>
    </source>
</evidence>
<evidence type="ECO:0000256" key="1">
    <source>
        <dbReference type="SAM" id="SignalP"/>
    </source>
</evidence>
<dbReference type="RefSeq" id="WP_018473345.1">
    <property type="nucleotide sequence ID" value="NZ_BMWX01000003.1"/>
</dbReference>
<name>A0A918UPY3_9BACT</name>
<evidence type="ECO:0000313" key="4">
    <source>
        <dbReference type="Proteomes" id="UP000619457"/>
    </source>
</evidence>
<dbReference type="PROSITE" id="PS51257">
    <property type="entry name" value="PROKAR_LIPOPROTEIN"/>
    <property type="match status" value="1"/>
</dbReference>
<dbReference type="Proteomes" id="UP000619457">
    <property type="component" value="Unassembled WGS sequence"/>
</dbReference>
<keyword evidence="4" id="KW-1185">Reference proteome</keyword>
<gene>
    <name evidence="3" type="ORF">GCM10007049_17690</name>
</gene>
<reference evidence="3" key="2">
    <citation type="submission" date="2020-09" db="EMBL/GenBank/DDBJ databases">
        <authorList>
            <person name="Sun Q."/>
            <person name="Kim S."/>
        </authorList>
    </citation>
    <scope>NUCLEOTIDE SEQUENCE</scope>
    <source>
        <strain evidence="3">KCTC 12368</strain>
    </source>
</reference>
<protein>
    <recommendedName>
        <fullName evidence="2">DUF5060 domain-containing protein</fullName>
    </recommendedName>
</protein>
<dbReference type="InterPro" id="IPR013783">
    <property type="entry name" value="Ig-like_fold"/>
</dbReference>
<dbReference type="Pfam" id="PF16586">
    <property type="entry name" value="DUF5060"/>
    <property type="match status" value="1"/>
</dbReference>
<organism evidence="3 4">
    <name type="scientific">Echinicola pacifica</name>
    <dbReference type="NCBI Taxonomy" id="346377"/>
    <lineage>
        <taxon>Bacteria</taxon>
        <taxon>Pseudomonadati</taxon>
        <taxon>Bacteroidota</taxon>
        <taxon>Cytophagia</taxon>
        <taxon>Cytophagales</taxon>
        <taxon>Cyclobacteriaceae</taxon>
        <taxon>Echinicola</taxon>
    </lineage>
</organism>
<dbReference type="EMBL" id="BMWX01000003">
    <property type="protein sequence ID" value="GGZ25619.1"/>
    <property type="molecule type" value="Genomic_DNA"/>
</dbReference>